<proteinExistence type="predicted"/>
<sequence>MIDLKKACEIAINKLNDTSFHINTELKEGKDYYLIGFDKSNNEELPIPGDYYPMFVVYKKNGTIKEYTLPSDIGFKLEKNARVIQAPLEFVYPRDKDEE</sequence>
<dbReference type="RefSeq" id="WP_198441917.1">
    <property type="nucleotide sequence ID" value="NZ_CBCSHE010000042.1"/>
</dbReference>
<organism evidence="1 2">
    <name type="scientific">Treponema peruense</name>
    <dbReference type="NCBI Taxonomy" id="2787628"/>
    <lineage>
        <taxon>Bacteria</taxon>
        <taxon>Pseudomonadati</taxon>
        <taxon>Spirochaetota</taxon>
        <taxon>Spirochaetia</taxon>
        <taxon>Spirochaetales</taxon>
        <taxon>Treponemataceae</taxon>
        <taxon>Treponema</taxon>
    </lineage>
</organism>
<protein>
    <submittedName>
        <fullName evidence="1">Uncharacterized protein</fullName>
    </submittedName>
</protein>
<reference evidence="1 2" key="1">
    <citation type="submission" date="2020-11" db="EMBL/GenBank/DDBJ databases">
        <title>Treponema Peruensis nv. sp., first commensal Treponema isolated from human feces.</title>
        <authorList>
            <person name="Belkhou C."/>
            <person name="Raes J."/>
        </authorList>
    </citation>
    <scope>NUCLEOTIDE SEQUENCE [LARGE SCALE GENOMIC DNA]</scope>
    <source>
        <strain evidence="1 2">RCC2812</strain>
    </source>
</reference>
<accession>A0A7T3V3Z4</accession>
<evidence type="ECO:0000313" key="1">
    <source>
        <dbReference type="EMBL" id="QQA00042.1"/>
    </source>
</evidence>
<keyword evidence="2" id="KW-1185">Reference proteome</keyword>
<name>A0A7T3V3Z4_9SPIR</name>
<dbReference type="AlphaFoldDB" id="A0A7T3V3Z4"/>
<dbReference type="Proteomes" id="UP000595224">
    <property type="component" value="Chromosome"/>
</dbReference>
<dbReference type="EMBL" id="CP064936">
    <property type="protein sequence ID" value="QQA00042.1"/>
    <property type="molecule type" value="Genomic_DNA"/>
</dbReference>
<gene>
    <name evidence="1" type="ORF">IWA51_07075</name>
</gene>
<evidence type="ECO:0000313" key="2">
    <source>
        <dbReference type="Proteomes" id="UP000595224"/>
    </source>
</evidence>
<dbReference type="KEGG" id="tper:IWA51_07075"/>